<dbReference type="GO" id="GO:0071555">
    <property type="term" value="P:cell wall organization"/>
    <property type="evidence" value="ECO:0007669"/>
    <property type="project" value="UniProtKB-KW"/>
</dbReference>
<gene>
    <name evidence="8" type="ORF">ABA31_20120</name>
</gene>
<reference evidence="8 9" key="1">
    <citation type="submission" date="2019-07" db="EMBL/GenBank/DDBJ databases">
        <title>Whole genome shotgun sequence of Agrococcus baldri NBRC 103055.</title>
        <authorList>
            <person name="Hosoyama A."/>
            <person name="Uohara A."/>
            <person name="Ohji S."/>
            <person name="Ichikawa N."/>
        </authorList>
    </citation>
    <scope>NUCLEOTIDE SEQUENCE [LARGE SCALE GENOMIC DNA]</scope>
    <source>
        <strain evidence="8 9">NBRC 103055</strain>
    </source>
</reference>
<organism evidence="8 9">
    <name type="scientific">Agrococcus baldri</name>
    <dbReference type="NCBI Taxonomy" id="153730"/>
    <lineage>
        <taxon>Bacteria</taxon>
        <taxon>Bacillati</taxon>
        <taxon>Actinomycetota</taxon>
        <taxon>Actinomycetes</taxon>
        <taxon>Micrococcales</taxon>
        <taxon>Microbacteriaceae</taxon>
        <taxon>Agrococcus</taxon>
    </lineage>
</organism>
<dbReference type="RefSeq" id="WP_146795137.1">
    <property type="nucleotide sequence ID" value="NZ_BJUU01000012.1"/>
</dbReference>
<dbReference type="InterPro" id="IPR050644">
    <property type="entry name" value="PG_Glycine_Bridge_Synth"/>
</dbReference>
<sequence>MPIAASVRRAQPHEVAEWDALIETNPDGGHMVQSLAFAETKRFDGLEPVFLVIDAPLASPGGATERIHALALEGTVSLGRYWYMPMGPTATDMAAVVEGLRAFARREPDLLVVKIEPHLERTPESINELVALGLEQSRDMQVMTHTVVLDLAQGEEELFASFSQMIRRQVRGATKKGYRVERPEPTQETFDRMHAMMLTVAGGKGMAGMRERAYYDRFWGAFTAQGTGRFYFGYDDDGDEPQAGIFVTTAGRTAVYKDGGSRPDRKINGGSALLLWTSMQDAIAEGILAYDLAGTPPPERADDPTHPFHGLAQFKLRFGPISSFLPSFDLVLHPLRHKLWERVVRRIEWRIKPGPDTLR</sequence>
<comment type="similarity">
    <text evidence="1">Belongs to the FemABX family.</text>
</comment>
<dbReference type="GO" id="GO:0008360">
    <property type="term" value="P:regulation of cell shape"/>
    <property type="evidence" value="ECO:0007669"/>
    <property type="project" value="UniProtKB-KW"/>
</dbReference>
<protein>
    <submittedName>
        <fullName evidence="8">Methicillin resistance protein</fullName>
    </submittedName>
</protein>
<evidence type="ECO:0000256" key="5">
    <source>
        <dbReference type="ARBA" id="ARBA00023315"/>
    </source>
</evidence>
<evidence type="ECO:0000256" key="6">
    <source>
        <dbReference type="ARBA" id="ARBA00023316"/>
    </source>
</evidence>
<dbReference type="InterPro" id="IPR016181">
    <property type="entry name" value="Acyl_CoA_acyltransferase"/>
</dbReference>
<proteinExistence type="inferred from homology"/>
<dbReference type="PROSITE" id="PS51191">
    <property type="entry name" value="FEMABX"/>
    <property type="match status" value="1"/>
</dbReference>
<evidence type="ECO:0000256" key="4">
    <source>
        <dbReference type="ARBA" id="ARBA00022984"/>
    </source>
</evidence>
<dbReference type="PANTHER" id="PTHR36174">
    <property type="entry name" value="LIPID II:GLYCINE GLYCYLTRANSFERASE"/>
    <property type="match status" value="1"/>
</dbReference>
<feature type="domain" description="BioF2-like acetyltransferase" evidence="7">
    <location>
        <begin position="161"/>
        <end position="294"/>
    </location>
</feature>
<dbReference type="Gene3D" id="3.40.630.30">
    <property type="match status" value="2"/>
</dbReference>
<evidence type="ECO:0000256" key="3">
    <source>
        <dbReference type="ARBA" id="ARBA00022960"/>
    </source>
</evidence>
<accession>A0AA87RD96</accession>
<keyword evidence="2" id="KW-0808">Transferase</keyword>
<evidence type="ECO:0000256" key="1">
    <source>
        <dbReference type="ARBA" id="ARBA00009943"/>
    </source>
</evidence>
<dbReference type="AlphaFoldDB" id="A0AA87RD96"/>
<dbReference type="GO" id="GO:0009252">
    <property type="term" value="P:peptidoglycan biosynthetic process"/>
    <property type="evidence" value="ECO:0007669"/>
    <property type="project" value="UniProtKB-KW"/>
</dbReference>
<dbReference type="InterPro" id="IPR003447">
    <property type="entry name" value="FEMABX"/>
</dbReference>
<keyword evidence="6" id="KW-0961">Cell wall biogenesis/degradation</keyword>
<evidence type="ECO:0000313" key="8">
    <source>
        <dbReference type="EMBL" id="GEK80661.1"/>
    </source>
</evidence>
<evidence type="ECO:0000313" key="9">
    <source>
        <dbReference type="Proteomes" id="UP000321749"/>
    </source>
</evidence>
<dbReference type="GO" id="GO:0016755">
    <property type="term" value="F:aminoacyltransferase activity"/>
    <property type="evidence" value="ECO:0007669"/>
    <property type="project" value="InterPro"/>
</dbReference>
<dbReference type="InterPro" id="IPR038740">
    <property type="entry name" value="BioF2-like_GNAT_dom"/>
</dbReference>
<comment type="caution">
    <text evidence="8">The sequence shown here is derived from an EMBL/GenBank/DDBJ whole genome shotgun (WGS) entry which is preliminary data.</text>
</comment>
<dbReference type="PANTHER" id="PTHR36174:SF1">
    <property type="entry name" value="LIPID II:GLYCINE GLYCYLTRANSFERASE"/>
    <property type="match status" value="1"/>
</dbReference>
<dbReference type="Pfam" id="PF13480">
    <property type="entry name" value="Acetyltransf_6"/>
    <property type="match status" value="1"/>
</dbReference>
<name>A0AA87RD96_9MICO</name>
<evidence type="ECO:0000259" key="7">
    <source>
        <dbReference type="Pfam" id="PF13480"/>
    </source>
</evidence>
<dbReference type="SUPFAM" id="SSF55729">
    <property type="entry name" value="Acyl-CoA N-acyltransferases (Nat)"/>
    <property type="match status" value="2"/>
</dbReference>
<keyword evidence="3" id="KW-0133">Cell shape</keyword>
<dbReference type="EMBL" id="BJUU01000012">
    <property type="protein sequence ID" value="GEK80661.1"/>
    <property type="molecule type" value="Genomic_DNA"/>
</dbReference>
<keyword evidence="5" id="KW-0012">Acyltransferase</keyword>
<keyword evidence="9" id="KW-1185">Reference proteome</keyword>
<dbReference type="Proteomes" id="UP000321749">
    <property type="component" value="Unassembled WGS sequence"/>
</dbReference>
<evidence type="ECO:0000256" key="2">
    <source>
        <dbReference type="ARBA" id="ARBA00022679"/>
    </source>
</evidence>
<keyword evidence="4" id="KW-0573">Peptidoglycan synthesis</keyword>